<dbReference type="Proteomes" id="UP000186341">
    <property type="component" value="Unassembled WGS sequence"/>
</dbReference>
<accession>A0A1U7NDI0</accession>
<name>A0A1U7NDI0_9FIRM</name>
<evidence type="ECO:0000313" key="2">
    <source>
        <dbReference type="Proteomes" id="UP000186341"/>
    </source>
</evidence>
<comment type="caution">
    <text evidence="1">The sequence shown here is derived from an EMBL/GenBank/DDBJ whole genome shotgun (WGS) entry which is preliminary data.</text>
</comment>
<proteinExistence type="predicted"/>
<protein>
    <submittedName>
        <fullName evidence="1">Uncharacterized protein</fullName>
    </submittedName>
</protein>
<sequence>MVSYGAIVPLNKCSPEEIAVGIGPEISVKKIPLEPGNSNLLQNKNDNQSKVNSARQKNSNAVLRCVINNLITLFYG</sequence>
<evidence type="ECO:0000313" key="1">
    <source>
        <dbReference type="EMBL" id="OLU37134.1"/>
    </source>
</evidence>
<keyword evidence="2" id="KW-1185">Reference proteome</keyword>
<organism evidence="1 2">
    <name type="scientific">Ileibacterium valens</name>
    <dbReference type="NCBI Taxonomy" id="1862668"/>
    <lineage>
        <taxon>Bacteria</taxon>
        <taxon>Bacillati</taxon>
        <taxon>Bacillota</taxon>
        <taxon>Erysipelotrichia</taxon>
        <taxon>Erysipelotrichales</taxon>
        <taxon>Erysipelotrichaceae</taxon>
        <taxon>Ileibacterium</taxon>
    </lineage>
</organism>
<dbReference type="AlphaFoldDB" id="A0A1U7NDI0"/>
<gene>
    <name evidence="1" type="ORF">BO222_10955</name>
</gene>
<dbReference type="EMBL" id="MPJW01000221">
    <property type="protein sequence ID" value="OLU37134.1"/>
    <property type="molecule type" value="Genomic_DNA"/>
</dbReference>
<reference evidence="1 2" key="1">
    <citation type="submission" date="2016-11" db="EMBL/GenBank/DDBJ databases">
        <title>Description of two novel members of the family Erysipelotrichaceae: Ileibacterium lipovorans gen. nov., sp. nov. and Dubosiella newyorkensis, gen. nov., sp. nov.</title>
        <authorList>
            <person name="Cox L.M."/>
            <person name="Sohn J."/>
            <person name="Tyrrell K.L."/>
            <person name="Citron D.M."/>
            <person name="Lawson P.A."/>
            <person name="Patel N.B."/>
            <person name="Iizumi T."/>
            <person name="Perez-Perez G.I."/>
            <person name="Goldstein E.J."/>
            <person name="Blaser M.J."/>
        </authorList>
    </citation>
    <scope>NUCLEOTIDE SEQUENCE [LARGE SCALE GENOMIC DNA]</scope>
    <source>
        <strain evidence="1 2">NYU-BL-A3</strain>
    </source>
</reference>